<evidence type="ECO:0000256" key="1">
    <source>
        <dbReference type="ARBA" id="ARBA00023015"/>
    </source>
</evidence>
<reference evidence="5" key="2">
    <citation type="journal article" date="2021" name="J Anim Sci Technol">
        <title>Complete genome sequence of Paenibacillus konkukensis sp. nov. SK3146 as a potential probiotic strain.</title>
        <authorList>
            <person name="Jung H.I."/>
            <person name="Park S."/>
            <person name="Niu K.M."/>
            <person name="Lee S.W."/>
            <person name="Kothari D."/>
            <person name="Yi K.J."/>
            <person name="Kim S.K."/>
        </authorList>
    </citation>
    <scope>NUCLEOTIDE SEQUENCE</scope>
    <source>
        <strain evidence="5">SK3146</strain>
    </source>
</reference>
<dbReference type="SMART" id="SM00342">
    <property type="entry name" value="HTH_ARAC"/>
    <property type="match status" value="1"/>
</dbReference>
<evidence type="ECO:0000256" key="2">
    <source>
        <dbReference type="ARBA" id="ARBA00023125"/>
    </source>
</evidence>
<evidence type="ECO:0000313" key="5">
    <source>
        <dbReference type="EMBL" id="UQZ86138.1"/>
    </source>
</evidence>
<evidence type="ECO:0000313" key="6">
    <source>
        <dbReference type="Proteomes" id="UP001057134"/>
    </source>
</evidence>
<dbReference type="PROSITE" id="PS01124">
    <property type="entry name" value="HTH_ARAC_FAMILY_2"/>
    <property type="match status" value="1"/>
</dbReference>
<dbReference type="Gene3D" id="2.60.120.10">
    <property type="entry name" value="Jelly Rolls"/>
    <property type="match status" value="1"/>
</dbReference>
<keyword evidence="6" id="KW-1185">Reference proteome</keyword>
<dbReference type="PANTHER" id="PTHR43280">
    <property type="entry name" value="ARAC-FAMILY TRANSCRIPTIONAL REGULATOR"/>
    <property type="match status" value="1"/>
</dbReference>
<dbReference type="Pfam" id="PF12833">
    <property type="entry name" value="HTH_18"/>
    <property type="match status" value="1"/>
</dbReference>
<name>A0ABY4RVV6_9BACL</name>
<dbReference type="InterPro" id="IPR014710">
    <property type="entry name" value="RmlC-like_jellyroll"/>
</dbReference>
<dbReference type="Proteomes" id="UP001057134">
    <property type="component" value="Chromosome"/>
</dbReference>
<keyword evidence="2" id="KW-0238">DNA-binding</keyword>
<dbReference type="InterPro" id="IPR003313">
    <property type="entry name" value="AraC-bd"/>
</dbReference>
<dbReference type="Gene3D" id="1.10.10.60">
    <property type="entry name" value="Homeodomain-like"/>
    <property type="match status" value="2"/>
</dbReference>
<reference evidence="5" key="1">
    <citation type="submission" date="2018-02" db="EMBL/GenBank/DDBJ databases">
        <authorList>
            <person name="Kim S.-K."/>
            <person name="Jung H.-I."/>
            <person name="Lee S.-W."/>
        </authorList>
    </citation>
    <scope>NUCLEOTIDE SEQUENCE</scope>
    <source>
        <strain evidence="5">SK3146</strain>
    </source>
</reference>
<evidence type="ECO:0000259" key="4">
    <source>
        <dbReference type="PROSITE" id="PS01124"/>
    </source>
</evidence>
<evidence type="ECO:0000256" key="3">
    <source>
        <dbReference type="ARBA" id="ARBA00023163"/>
    </source>
</evidence>
<dbReference type="InterPro" id="IPR018062">
    <property type="entry name" value="HTH_AraC-typ_CS"/>
</dbReference>
<accession>A0ABY4RVV6</accession>
<dbReference type="InterPro" id="IPR037923">
    <property type="entry name" value="HTH-like"/>
</dbReference>
<sequence length="287" mass="33289">MSKEDTHLSVLNSLEGLISEVLLQPYTFRAISSHNVHLGVNSKWFIPDRILDDIHMLYVVSGEGTYVVEDRTIRLTQNHLLFLMNGTRHYAYRKQDTSFRIIPMRFRIYDPTEDKLIVSRIKPFHFCYCPGNRMLIQNLFETIHKYRQLPPSITKDALVHAVLSHALAAIHSDYESALNRHKIHPGIAKLKEYIDDRPTERSSLPQLAEVAGLSAHYCSKKFHQAYGMPLKEYQVMKRMEYAEYLLQHSNQSVKELALIIGYPDPYTFSKQFKKYRGYSPSSVTPAL</sequence>
<dbReference type="InterPro" id="IPR018060">
    <property type="entry name" value="HTH_AraC"/>
</dbReference>
<dbReference type="InterPro" id="IPR009057">
    <property type="entry name" value="Homeodomain-like_sf"/>
</dbReference>
<dbReference type="PANTHER" id="PTHR43280:SF2">
    <property type="entry name" value="HTH-TYPE TRANSCRIPTIONAL REGULATOR EXSA"/>
    <property type="match status" value="1"/>
</dbReference>
<gene>
    <name evidence="5" type="primary">btr_24</name>
    <name evidence="5" type="ORF">SK3146_05430</name>
</gene>
<dbReference type="RefSeq" id="WP_249861703.1">
    <property type="nucleotide sequence ID" value="NZ_CP027059.1"/>
</dbReference>
<organism evidence="5 6">
    <name type="scientific">Paenibacillus konkukensis</name>
    <dbReference type="NCBI Taxonomy" id="2020716"/>
    <lineage>
        <taxon>Bacteria</taxon>
        <taxon>Bacillati</taxon>
        <taxon>Bacillota</taxon>
        <taxon>Bacilli</taxon>
        <taxon>Bacillales</taxon>
        <taxon>Paenibacillaceae</taxon>
        <taxon>Paenibacillus</taxon>
    </lineage>
</organism>
<dbReference type="Pfam" id="PF02311">
    <property type="entry name" value="AraC_binding"/>
    <property type="match status" value="1"/>
</dbReference>
<feature type="domain" description="HTH araC/xylS-type" evidence="4">
    <location>
        <begin position="188"/>
        <end position="286"/>
    </location>
</feature>
<protein>
    <submittedName>
        <fullName evidence="5">HTH-type transcriptional activator Btr</fullName>
    </submittedName>
</protein>
<dbReference type="EMBL" id="CP027059">
    <property type="protein sequence ID" value="UQZ86138.1"/>
    <property type="molecule type" value="Genomic_DNA"/>
</dbReference>
<dbReference type="SUPFAM" id="SSF46689">
    <property type="entry name" value="Homeodomain-like"/>
    <property type="match status" value="2"/>
</dbReference>
<dbReference type="PROSITE" id="PS00041">
    <property type="entry name" value="HTH_ARAC_FAMILY_1"/>
    <property type="match status" value="1"/>
</dbReference>
<keyword evidence="1" id="KW-0805">Transcription regulation</keyword>
<proteinExistence type="predicted"/>
<dbReference type="SUPFAM" id="SSF51215">
    <property type="entry name" value="Regulatory protein AraC"/>
    <property type="match status" value="1"/>
</dbReference>
<keyword evidence="3" id="KW-0804">Transcription</keyword>